<evidence type="ECO:0000313" key="2">
    <source>
        <dbReference type="Proteomes" id="UP000827976"/>
    </source>
</evidence>
<keyword evidence="2" id="KW-1185">Reference proteome</keyword>
<protein>
    <submittedName>
        <fullName evidence="1">Uncharacterized protein</fullName>
    </submittedName>
</protein>
<comment type="caution">
    <text evidence="1">The sequence shown here is derived from an EMBL/GenBank/DDBJ whole genome shotgun (WGS) entry which is preliminary data.</text>
</comment>
<dbReference type="EMBL" id="CM037012">
    <property type="protein sequence ID" value="KAH7689899.1"/>
    <property type="molecule type" value="Genomic_DNA"/>
</dbReference>
<organism evidence="1 2">
    <name type="scientific">Dioscorea alata</name>
    <name type="common">Purple yam</name>
    <dbReference type="NCBI Taxonomy" id="55571"/>
    <lineage>
        <taxon>Eukaryota</taxon>
        <taxon>Viridiplantae</taxon>
        <taxon>Streptophyta</taxon>
        <taxon>Embryophyta</taxon>
        <taxon>Tracheophyta</taxon>
        <taxon>Spermatophyta</taxon>
        <taxon>Magnoliopsida</taxon>
        <taxon>Liliopsida</taxon>
        <taxon>Dioscoreales</taxon>
        <taxon>Dioscoreaceae</taxon>
        <taxon>Dioscorea</taxon>
    </lineage>
</organism>
<accession>A0ACB7WP01</accession>
<proteinExistence type="predicted"/>
<gene>
    <name evidence="1" type="ORF">IHE45_02G012700</name>
</gene>
<evidence type="ECO:0000313" key="1">
    <source>
        <dbReference type="EMBL" id="KAH7689899.1"/>
    </source>
</evidence>
<dbReference type="Proteomes" id="UP000827976">
    <property type="component" value="Chromosome 2"/>
</dbReference>
<reference evidence="2" key="1">
    <citation type="journal article" date="2022" name="Nat. Commun.">
        <title>Chromosome evolution and the genetic basis of agronomically important traits in greater yam.</title>
        <authorList>
            <person name="Bredeson J.V."/>
            <person name="Lyons J.B."/>
            <person name="Oniyinde I.O."/>
            <person name="Okereke N.R."/>
            <person name="Kolade O."/>
            <person name="Nnabue I."/>
            <person name="Nwadili C.O."/>
            <person name="Hribova E."/>
            <person name="Parker M."/>
            <person name="Nwogha J."/>
            <person name="Shu S."/>
            <person name="Carlson J."/>
            <person name="Kariba R."/>
            <person name="Muthemba S."/>
            <person name="Knop K."/>
            <person name="Barton G.J."/>
            <person name="Sherwood A.V."/>
            <person name="Lopez-Montes A."/>
            <person name="Asiedu R."/>
            <person name="Jamnadass R."/>
            <person name="Muchugi A."/>
            <person name="Goodstein D."/>
            <person name="Egesi C.N."/>
            <person name="Featherston J."/>
            <person name="Asfaw A."/>
            <person name="Simpson G.G."/>
            <person name="Dolezel J."/>
            <person name="Hendre P.S."/>
            <person name="Van Deynze A."/>
            <person name="Kumar P.L."/>
            <person name="Obidiegwu J.E."/>
            <person name="Bhattacharjee R."/>
            <person name="Rokhsar D.S."/>
        </authorList>
    </citation>
    <scope>NUCLEOTIDE SEQUENCE [LARGE SCALE GENOMIC DNA]</scope>
    <source>
        <strain evidence="2">cv. TDa95/00328</strain>
    </source>
</reference>
<name>A0ACB7WP01_DIOAL</name>
<sequence>MAVEWLRIYVPMEACGSRLEKERRGDCVFDLSGQLERLLLLDLARSREIRISMQEDDKKNLGIQCLRGPGDRLKPWYIQIELSQILLTLLESTRPFIGEYTIN</sequence>